<sequence>MNESILIIDDNKDMLELLSDVLEETYRVYTAEDGEVAQEILNKETIHLIVSDVMMPGIDGFELCKVIKSNVAYCHIPIILLTSKNTLKSHIEGLENGADAYITKPFSEELLQIQIANLLQNRSKIKDHFASSPFEDVRVMAHSKTDAAFLKKLDDYIRKNIKDPNIDIDALAEYMNMSRPTFYRKIKSLSALTPKELIDITRLKKAASLIAENQFSLYEIAKMVGYSTQSVFSRNFQKYFKTSAQDYMNSLPKANET</sequence>
<dbReference type="EMBL" id="VWNE01000047">
    <property type="protein sequence ID" value="KAA8476035.1"/>
    <property type="molecule type" value="Genomic_DNA"/>
</dbReference>
<evidence type="ECO:0000256" key="2">
    <source>
        <dbReference type="ARBA" id="ARBA00023015"/>
    </source>
</evidence>
<keyword evidence="2" id="KW-0805">Transcription regulation</keyword>
<proteinExistence type="predicted"/>
<feature type="domain" description="HTH araC/xylS-type" evidence="5">
    <location>
        <begin position="151"/>
        <end position="250"/>
    </location>
</feature>
<organism evidence="8 9">
    <name type="scientific">Arcticibacter tournemirensis</name>
    <dbReference type="NCBI Taxonomy" id="699437"/>
    <lineage>
        <taxon>Bacteria</taxon>
        <taxon>Pseudomonadati</taxon>
        <taxon>Bacteroidota</taxon>
        <taxon>Sphingobacteriia</taxon>
        <taxon>Sphingobacteriales</taxon>
        <taxon>Sphingobacteriaceae</taxon>
        <taxon>Arcticibacter</taxon>
    </lineage>
</organism>
<dbReference type="Gene3D" id="3.40.50.2300">
    <property type="match status" value="1"/>
</dbReference>
<comment type="caution">
    <text evidence="8">The sequence shown here is derived from an EMBL/GenBank/DDBJ whole genome shotgun (WGS) entry which is preliminary data.</text>
</comment>
<evidence type="ECO:0000256" key="1">
    <source>
        <dbReference type="ARBA" id="ARBA00022553"/>
    </source>
</evidence>
<evidence type="ECO:0000256" key="4">
    <source>
        <dbReference type="PROSITE-ProRule" id="PRU00169"/>
    </source>
</evidence>
<dbReference type="PANTHER" id="PTHR43547">
    <property type="entry name" value="TWO-COMPONENT HISTIDINE KINASE"/>
    <property type="match status" value="1"/>
</dbReference>
<dbReference type="InterPro" id="IPR018060">
    <property type="entry name" value="HTH_AraC"/>
</dbReference>
<evidence type="ECO:0000256" key="3">
    <source>
        <dbReference type="ARBA" id="ARBA00023163"/>
    </source>
</evidence>
<evidence type="ECO:0000313" key="9">
    <source>
        <dbReference type="Proteomes" id="UP000290848"/>
    </source>
</evidence>
<evidence type="ECO:0000313" key="8">
    <source>
        <dbReference type="EMBL" id="RXF67336.1"/>
    </source>
</evidence>
<dbReference type="Pfam" id="PF12833">
    <property type="entry name" value="HTH_18"/>
    <property type="match status" value="1"/>
</dbReference>
<dbReference type="PROSITE" id="PS01124">
    <property type="entry name" value="HTH_ARAC_FAMILY_2"/>
    <property type="match status" value="1"/>
</dbReference>
<name>A0A4Q0M407_9SPHI</name>
<protein>
    <submittedName>
        <fullName evidence="8">Response regulator transcription factor</fullName>
    </submittedName>
</protein>
<dbReference type="GO" id="GO:0003700">
    <property type="term" value="F:DNA-binding transcription factor activity"/>
    <property type="evidence" value="ECO:0007669"/>
    <property type="project" value="InterPro"/>
</dbReference>
<dbReference type="AlphaFoldDB" id="A0A4Q0M407"/>
<evidence type="ECO:0000313" key="10">
    <source>
        <dbReference type="Proteomes" id="UP000322918"/>
    </source>
</evidence>
<accession>A0A4Q0M407</accession>
<dbReference type="SUPFAM" id="SSF52172">
    <property type="entry name" value="CheY-like"/>
    <property type="match status" value="1"/>
</dbReference>
<dbReference type="InterPro" id="IPR011006">
    <property type="entry name" value="CheY-like_superfamily"/>
</dbReference>
<keyword evidence="10" id="KW-1185">Reference proteome</keyword>
<dbReference type="GO" id="GO:0043565">
    <property type="term" value="F:sequence-specific DNA binding"/>
    <property type="evidence" value="ECO:0007669"/>
    <property type="project" value="InterPro"/>
</dbReference>
<dbReference type="GO" id="GO:0000155">
    <property type="term" value="F:phosphorelay sensor kinase activity"/>
    <property type="evidence" value="ECO:0007669"/>
    <property type="project" value="TreeGrafter"/>
</dbReference>
<dbReference type="SUPFAM" id="SSF46689">
    <property type="entry name" value="Homeodomain-like"/>
    <property type="match status" value="1"/>
</dbReference>
<keyword evidence="1 4" id="KW-0597">Phosphoprotein</keyword>
<feature type="domain" description="Response regulatory" evidence="6">
    <location>
        <begin position="4"/>
        <end position="119"/>
    </location>
</feature>
<dbReference type="Pfam" id="PF00072">
    <property type="entry name" value="Response_reg"/>
    <property type="match status" value="1"/>
</dbReference>
<keyword evidence="3" id="KW-0804">Transcription</keyword>
<reference evidence="8 9" key="1">
    <citation type="submission" date="2018-12" db="EMBL/GenBank/DDBJ databases">
        <title>The Draft Genome Sequence of the Soil Bacterium Pedobacter tournemirensis R1.</title>
        <authorList>
            <person name="He J."/>
        </authorList>
    </citation>
    <scope>NUCLEOTIDE SEQUENCE [LARGE SCALE GENOMIC DNA]</scope>
    <source>
        <strain evidence="8 9">R1</strain>
    </source>
</reference>
<dbReference type="Gene3D" id="1.10.10.60">
    <property type="entry name" value="Homeodomain-like"/>
    <property type="match status" value="1"/>
</dbReference>
<dbReference type="PROSITE" id="PS50110">
    <property type="entry name" value="RESPONSE_REGULATORY"/>
    <property type="match status" value="1"/>
</dbReference>
<reference evidence="7 10" key="2">
    <citation type="submission" date="2019-09" db="EMBL/GenBank/DDBJ databases">
        <title>Pararcticibacter amylolyticus gen. nov., sp. nov., isolated from a rottenly hemp rope, and reclassification of Pedobacter tournemirensis as Pararcticibacter tournemirensis comb. nov.</title>
        <authorList>
            <person name="Cai Y."/>
        </authorList>
    </citation>
    <scope>NUCLEOTIDE SEQUENCE [LARGE SCALE GENOMIC DNA]</scope>
    <source>
        <strain evidence="7 10">TF5-37.2-LB10</strain>
    </source>
</reference>
<dbReference type="PANTHER" id="PTHR43547:SF2">
    <property type="entry name" value="HYBRID SIGNAL TRANSDUCTION HISTIDINE KINASE C"/>
    <property type="match status" value="1"/>
</dbReference>
<dbReference type="Proteomes" id="UP000290848">
    <property type="component" value="Unassembled WGS sequence"/>
</dbReference>
<dbReference type="OrthoDB" id="9809670at2"/>
<evidence type="ECO:0000259" key="5">
    <source>
        <dbReference type="PROSITE" id="PS01124"/>
    </source>
</evidence>
<dbReference type="InterPro" id="IPR001789">
    <property type="entry name" value="Sig_transdc_resp-reg_receiver"/>
</dbReference>
<evidence type="ECO:0000259" key="6">
    <source>
        <dbReference type="PROSITE" id="PS50110"/>
    </source>
</evidence>
<dbReference type="SMART" id="SM00448">
    <property type="entry name" value="REC"/>
    <property type="match status" value="1"/>
</dbReference>
<evidence type="ECO:0000313" key="7">
    <source>
        <dbReference type="EMBL" id="KAA8476035.1"/>
    </source>
</evidence>
<dbReference type="EMBL" id="RXOC01000018">
    <property type="protein sequence ID" value="RXF67336.1"/>
    <property type="molecule type" value="Genomic_DNA"/>
</dbReference>
<feature type="modified residue" description="4-aspartylphosphate" evidence="4">
    <location>
        <position position="52"/>
    </location>
</feature>
<dbReference type="Proteomes" id="UP000322918">
    <property type="component" value="Unassembled WGS sequence"/>
</dbReference>
<gene>
    <name evidence="8" type="ORF">EKH83_19480</name>
    <name evidence="7" type="ORF">F1649_20775</name>
</gene>
<dbReference type="InterPro" id="IPR009057">
    <property type="entry name" value="Homeodomain-like_sf"/>
</dbReference>
<dbReference type="SMART" id="SM00342">
    <property type="entry name" value="HTH_ARAC"/>
    <property type="match status" value="1"/>
</dbReference>
<dbReference type="CDD" id="cd17574">
    <property type="entry name" value="REC_OmpR"/>
    <property type="match status" value="1"/>
</dbReference>
<dbReference type="RefSeq" id="WP_128771139.1">
    <property type="nucleotide sequence ID" value="NZ_RXOC01000018.1"/>
</dbReference>
<dbReference type="FunFam" id="3.40.50.2300:FF:000138">
    <property type="entry name" value="Two-component system sensor histidine kinase/response regulator"/>
    <property type="match status" value="1"/>
</dbReference>